<evidence type="ECO:0000313" key="3">
    <source>
        <dbReference type="WBParaSite" id="ECPE_0001282301-mRNA-1"/>
    </source>
</evidence>
<organism evidence="3">
    <name type="scientific">Echinostoma caproni</name>
    <dbReference type="NCBI Taxonomy" id="27848"/>
    <lineage>
        <taxon>Eukaryota</taxon>
        <taxon>Metazoa</taxon>
        <taxon>Spiralia</taxon>
        <taxon>Lophotrochozoa</taxon>
        <taxon>Platyhelminthes</taxon>
        <taxon>Trematoda</taxon>
        <taxon>Digenea</taxon>
        <taxon>Plagiorchiida</taxon>
        <taxon>Echinostomata</taxon>
        <taxon>Echinostomatoidea</taxon>
        <taxon>Echinostomatidae</taxon>
        <taxon>Echinostoma</taxon>
    </lineage>
</organism>
<sequence>MRLRPAKETPYVAGRRNSVKDLSVLIRAEGRRLNEMHVETVLGNTNFREMWTSLRKLCGSCTSSCPNVEVLNRQFASVPASSSLTPPFPTHDAINPVSPDEVRQVLRRLKANKAHGSDELAPHLLKACANQLATPIAELISTCLSSGTTPLLTLFILLLPSWTMALVPLA</sequence>
<proteinExistence type="predicted"/>
<reference evidence="3" key="1">
    <citation type="submission" date="2016-06" db="UniProtKB">
        <authorList>
            <consortium name="WormBaseParasite"/>
        </authorList>
    </citation>
    <scope>IDENTIFICATION</scope>
</reference>
<evidence type="ECO:0000313" key="2">
    <source>
        <dbReference type="Proteomes" id="UP000272942"/>
    </source>
</evidence>
<name>A0A183B0Q1_9TREM</name>
<reference evidence="1 2" key="2">
    <citation type="submission" date="2018-11" db="EMBL/GenBank/DDBJ databases">
        <authorList>
            <consortium name="Pathogen Informatics"/>
        </authorList>
    </citation>
    <scope>NUCLEOTIDE SEQUENCE [LARGE SCALE GENOMIC DNA]</scope>
    <source>
        <strain evidence="1 2">Egypt</strain>
    </source>
</reference>
<keyword evidence="2" id="KW-1185">Reference proteome</keyword>
<dbReference type="EMBL" id="UZAN01053606">
    <property type="protein sequence ID" value="VDP90058.1"/>
    <property type="molecule type" value="Genomic_DNA"/>
</dbReference>
<dbReference type="WBParaSite" id="ECPE_0001282301-mRNA-1">
    <property type="protein sequence ID" value="ECPE_0001282301-mRNA-1"/>
    <property type="gene ID" value="ECPE_0001282301"/>
</dbReference>
<protein>
    <submittedName>
        <fullName evidence="1 3">Uncharacterized protein</fullName>
    </submittedName>
</protein>
<dbReference type="AlphaFoldDB" id="A0A183B0Q1"/>
<evidence type="ECO:0000313" key="1">
    <source>
        <dbReference type="EMBL" id="VDP90058.1"/>
    </source>
</evidence>
<dbReference type="Proteomes" id="UP000272942">
    <property type="component" value="Unassembled WGS sequence"/>
</dbReference>
<gene>
    <name evidence="1" type="ORF">ECPE_LOCUS12786</name>
</gene>
<accession>A0A183B0Q1</accession>